<feature type="transmembrane region" description="Helical" evidence="1">
    <location>
        <begin position="92"/>
        <end position="111"/>
    </location>
</feature>
<dbReference type="InterPro" id="IPR058725">
    <property type="entry name" value="YczF"/>
</dbReference>
<gene>
    <name evidence="2" type="ORF">B4119_2090</name>
</gene>
<keyword evidence="1" id="KW-0472">Membrane</keyword>
<protein>
    <submittedName>
        <fullName evidence="2">Uncharacterized protein</fullName>
    </submittedName>
</protein>
<dbReference type="AlphaFoldDB" id="A0A150LZ14"/>
<dbReference type="STRING" id="81408.B4119_2090"/>
<feature type="transmembrane region" description="Helical" evidence="1">
    <location>
        <begin position="47"/>
        <end position="65"/>
    </location>
</feature>
<reference evidence="2 3" key="1">
    <citation type="submission" date="2016-01" db="EMBL/GenBank/DDBJ databases">
        <title>Draft Genome Sequences of Seven Thermophilic Sporeformers Isolated from Foods.</title>
        <authorList>
            <person name="Berendsen E.M."/>
            <person name="Wells-Bennik M.H."/>
            <person name="Krawcyk A.O."/>
            <person name="De Jong A."/>
            <person name="Holsappel S."/>
            <person name="Eijlander R.T."/>
            <person name="Kuipers O.P."/>
        </authorList>
    </citation>
    <scope>NUCLEOTIDE SEQUENCE [LARGE SCALE GENOMIC DNA]</scope>
    <source>
        <strain evidence="2 3">B4119</strain>
    </source>
</reference>
<evidence type="ECO:0000313" key="3">
    <source>
        <dbReference type="Proteomes" id="UP000075455"/>
    </source>
</evidence>
<dbReference type="PATRIC" id="fig|81408.3.peg.2676"/>
<keyword evidence="1" id="KW-0812">Transmembrane</keyword>
<dbReference type="eggNOG" id="ENOG50309SN">
    <property type="taxonomic scope" value="Bacteria"/>
</dbReference>
<dbReference type="Proteomes" id="UP000075455">
    <property type="component" value="Unassembled WGS sequence"/>
</dbReference>
<keyword evidence="1" id="KW-1133">Transmembrane helix</keyword>
<organism evidence="2 3">
    <name type="scientific">Saccharococcus caldoxylosilyticus</name>
    <dbReference type="NCBI Taxonomy" id="81408"/>
    <lineage>
        <taxon>Bacteria</taxon>
        <taxon>Bacillati</taxon>
        <taxon>Bacillota</taxon>
        <taxon>Bacilli</taxon>
        <taxon>Bacillales</taxon>
        <taxon>Anoxybacillaceae</taxon>
        <taxon>Saccharococcus</taxon>
    </lineage>
</organism>
<dbReference type="Pfam" id="PF26310">
    <property type="entry name" value="YczF"/>
    <property type="match status" value="1"/>
</dbReference>
<name>A0A150LZ14_9BACL</name>
<proteinExistence type="predicted"/>
<evidence type="ECO:0000256" key="1">
    <source>
        <dbReference type="SAM" id="Phobius"/>
    </source>
</evidence>
<accession>A0A150LZ14</accession>
<dbReference type="EMBL" id="LQYS01000026">
    <property type="protein sequence ID" value="KYD17381.1"/>
    <property type="molecule type" value="Genomic_DNA"/>
</dbReference>
<sequence length="120" mass="14005">MHFSLWATKKVDIQNQNKKENKTREKGFTIRTKTINIILTAGGTMKLLIIKLIMIISLAGIAMGMDRLLGCSFYQSIYNILFPFRVMKGAEMMIFFIFVLLWIIDLFAEILKHKKYQKQP</sequence>
<comment type="caution">
    <text evidence="2">The sequence shown here is derived from an EMBL/GenBank/DDBJ whole genome shotgun (WGS) entry which is preliminary data.</text>
</comment>
<evidence type="ECO:0000313" key="2">
    <source>
        <dbReference type="EMBL" id="KYD17381.1"/>
    </source>
</evidence>